<protein>
    <recommendedName>
        <fullName evidence="2">HPt domain-containing protein</fullName>
    </recommendedName>
</protein>
<dbReference type="PROSITE" id="PS50894">
    <property type="entry name" value="HPT"/>
    <property type="match status" value="1"/>
</dbReference>
<comment type="caution">
    <text evidence="1">Lacks conserved residue(s) required for the propagation of feature annotation.</text>
</comment>
<gene>
    <name evidence="3" type="ORF">AVDCRST_MAG68-3675</name>
</gene>
<organism evidence="3">
    <name type="scientific">uncultured Gemmatimonadota bacterium</name>
    <dbReference type="NCBI Taxonomy" id="203437"/>
    <lineage>
        <taxon>Bacteria</taxon>
        <taxon>Pseudomonadati</taxon>
        <taxon>Gemmatimonadota</taxon>
        <taxon>environmental samples</taxon>
    </lineage>
</organism>
<dbReference type="InterPro" id="IPR036641">
    <property type="entry name" value="HPT_dom_sf"/>
</dbReference>
<evidence type="ECO:0000259" key="2">
    <source>
        <dbReference type="PROSITE" id="PS50894"/>
    </source>
</evidence>
<accession>A0A6J4M622</accession>
<sequence>EGAGTRARGDDGLPPAGDMLAFVQREIGGVASELDRALDELAAAPQSREPLRAVLRRMRPVRGVSGMTALAPLLEVLEALEDTAADAFSRTTPLGGEALELLTAARDVLRAATDLLGAGAALDTLLELDRFRELRDRADADAGEEDEAGVLPISRLFFGDAGPHVVSSPSAPAGSSEGGIREEVEAFLRIEATGFLDRAEALIAGAPQARRRFGRVARQLAGLASSVAELAGTYAMNAIAGAAPAASAALRAATSVEEARAALRSLRAALPGGTPAEPDEEPGVVPVESLLYSPEEALRAALELRARLVALAGPAGTPLGDAVDELFGLLELGSPAS</sequence>
<dbReference type="AlphaFoldDB" id="A0A6J4M622"/>
<reference evidence="3" key="1">
    <citation type="submission" date="2020-02" db="EMBL/GenBank/DDBJ databases">
        <authorList>
            <person name="Meier V. D."/>
        </authorList>
    </citation>
    <scope>NUCLEOTIDE SEQUENCE</scope>
    <source>
        <strain evidence="3">AVDCRST_MAG68</strain>
    </source>
</reference>
<name>A0A6J4M622_9BACT</name>
<dbReference type="Gene3D" id="1.20.120.160">
    <property type="entry name" value="HPT domain"/>
    <property type="match status" value="1"/>
</dbReference>
<proteinExistence type="predicted"/>
<dbReference type="SUPFAM" id="SSF47226">
    <property type="entry name" value="Histidine-containing phosphotransfer domain, HPT domain"/>
    <property type="match status" value="1"/>
</dbReference>
<feature type="domain" description="HPt" evidence="2">
    <location>
        <begin position="19"/>
        <end position="119"/>
    </location>
</feature>
<evidence type="ECO:0000256" key="1">
    <source>
        <dbReference type="PROSITE-ProRule" id="PRU00110"/>
    </source>
</evidence>
<feature type="non-terminal residue" evidence="3">
    <location>
        <position position="1"/>
    </location>
</feature>
<dbReference type="GO" id="GO:0004672">
    <property type="term" value="F:protein kinase activity"/>
    <property type="evidence" value="ECO:0007669"/>
    <property type="project" value="UniProtKB-ARBA"/>
</dbReference>
<evidence type="ECO:0000313" key="3">
    <source>
        <dbReference type="EMBL" id="CAA9350999.1"/>
    </source>
</evidence>
<dbReference type="InterPro" id="IPR008207">
    <property type="entry name" value="Sig_transdc_His_kin_Hpt_dom"/>
</dbReference>
<dbReference type="EMBL" id="CADCTW010000172">
    <property type="protein sequence ID" value="CAA9350999.1"/>
    <property type="molecule type" value="Genomic_DNA"/>
</dbReference>
<dbReference type="GO" id="GO:0000160">
    <property type="term" value="P:phosphorelay signal transduction system"/>
    <property type="evidence" value="ECO:0007669"/>
    <property type="project" value="InterPro"/>
</dbReference>